<dbReference type="Proteomes" id="UP000002026">
    <property type="component" value="Chromosome"/>
</dbReference>
<dbReference type="SMART" id="SM00829">
    <property type="entry name" value="PKS_ER"/>
    <property type="match status" value="1"/>
</dbReference>
<keyword evidence="3" id="KW-0560">Oxidoreductase</keyword>
<reference evidence="6 7" key="1">
    <citation type="journal article" date="2009" name="Stand. Genomic Sci.">
        <title>Complete genome sequence of Slackia heliotrinireducens type strain (RHS 1).</title>
        <authorList>
            <person name="Pukall R."/>
            <person name="Lapidus A."/>
            <person name="Nolan M."/>
            <person name="Copeland A."/>
            <person name="Glavina Del Rio T."/>
            <person name="Lucas S."/>
            <person name="Chen F."/>
            <person name="Tice H."/>
            <person name="Cheng J.F."/>
            <person name="Chertkov O."/>
            <person name="Bruce D."/>
            <person name="Goodwin L."/>
            <person name="Kuske C."/>
            <person name="Brettin T."/>
            <person name="Detter J.C."/>
            <person name="Han C."/>
            <person name="Pitluck S."/>
            <person name="Pati A."/>
            <person name="Mavrommatis K."/>
            <person name="Ivanova N."/>
            <person name="Ovchinnikova G."/>
            <person name="Chen A."/>
            <person name="Palaniappan K."/>
            <person name="Schneider S."/>
            <person name="Rohde M."/>
            <person name="Chain P."/>
            <person name="D'haeseleer P."/>
            <person name="Goker M."/>
            <person name="Bristow J."/>
            <person name="Eisen J.A."/>
            <person name="Markowitz V."/>
            <person name="Kyrpides N.C."/>
            <person name="Klenk H.P."/>
            <person name="Hugenholtz P."/>
        </authorList>
    </citation>
    <scope>NUCLEOTIDE SEQUENCE [LARGE SCALE GENOMIC DNA]</scope>
    <source>
        <strain evidence="7">ATCC 29202 / DSM 20476 / NCTC 11029 / RHS 1</strain>
    </source>
</reference>
<dbReference type="Gene3D" id="3.40.50.720">
    <property type="entry name" value="NAD(P)-binding Rossmann-like Domain"/>
    <property type="match status" value="1"/>
</dbReference>
<comment type="cofactor">
    <cofactor evidence="4">
        <name>Zn(2+)</name>
        <dbReference type="ChEBI" id="CHEBI:29105"/>
    </cofactor>
</comment>
<comment type="similarity">
    <text evidence="4">Belongs to the zinc-containing alcohol dehydrogenase family.</text>
</comment>
<dbReference type="InterPro" id="IPR011032">
    <property type="entry name" value="GroES-like_sf"/>
</dbReference>
<dbReference type="SUPFAM" id="SSF51735">
    <property type="entry name" value="NAD(P)-binding Rossmann-fold domains"/>
    <property type="match status" value="1"/>
</dbReference>
<dbReference type="RefSeq" id="WP_012798578.1">
    <property type="nucleotide sequence ID" value="NC_013165.1"/>
</dbReference>
<dbReference type="EMBL" id="CP001684">
    <property type="protein sequence ID" value="ACV22476.1"/>
    <property type="molecule type" value="Genomic_DNA"/>
</dbReference>
<dbReference type="Pfam" id="PF08240">
    <property type="entry name" value="ADH_N"/>
    <property type="match status" value="1"/>
</dbReference>
<dbReference type="PROSITE" id="PS00059">
    <property type="entry name" value="ADH_ZINC"/>
    <property type="match status" value="1"/>
</dbReference>
<sequence length="352" mass="37746">MFAAQLQDTKTMEYLELPTPEPGAGQVQVRVHFTGICGSDVPRFHKGAVHNFPLVLGHEFSGEITAVGQGVDASLVGTRVSGIPLEPCGECEDCKNGNFSLCGHYGFVGSRSQGSMAEYVVLPVENVFPLGEKVTDMEGALYEPATVALHGIELANFREGASAIVIGAGTIGILLGQALSGYGAGVVVVSNHSQVRLDAAKAAGLENLVNTSEEGWLETAKAFNGGKGFDYVFDTAGTPKTIIDAMAVAGSKGTVVFVGTPKDDVAFTIREWEMLNRKELTLIGSWMSYSAPWPGVEWVNVDDFFNRGIMRVVPEMIDGVYKLQETATAFDRFVGTEKVRGKILIDSWKEVN</sequence>
<dbReference type="STRING" id="471855.Shel_14560"/>
<dbReference type="PANTHER" id="PTHR43401">
    <property type="entry name" value="L-THREONINE 3-DEHYDROGENASE"/>
    <property type="match status" value="1"/>
</dbReference>
<dbReference type="GO" id="GO:0008270">
    <property type="term" value="F:zinc ion binding"/>
    <property type="evidence" value="ECO:0007669"/>
    <property type="project" value="InterPro"/>
</dbReference>
<keyword evidence="2 4" id="KW-0862">Zinc</keyword>
<feature type="domain" description="Enoyl reductase (ER)" evidence="5">
    <location>
        <begin position="7"/>
        <end position="345"/>
    </location>
</feature>
<evidence type="ECO:0000256" key="1">
    <source>
        <dbReference type="ARBA" id="ARBA00022723"/>
    </source>
</evidence>
<dbReference type="AlphaFoldDB" id="C7N6E1"/>
<dbReference type="CDD" id="cd08236">
    <property type="entry name" value="sugar_DH"/>
    <property type="match status" value="1"/>
</dbReference>
<evidence type="ECO:0000313" key="6">
    <source>
        <dbReference type="EMBL" id="ACV22476.1"/>
    </source>
</evidence>
<protein>
    <submittedName>
        <fullName evidence="6">Theronine dehydrogenase-like Zn-dependent dehydrogenase</fullName>
    </submittedName>
</protein>
<dbReference type="HOGENOM" id="CLU_026673_11_0_11"/>
<dbReference type="InterPro" id="IPR002328">
    <property type="entry name" value="ADH_Zn_CS"/>
</dbReference>
<accession>C7N6E1</accession>
<name>C7N6E1_SLAHD</name>
<dbReference type="InterPro" id="IPR013154">
    <property type="entry name" value="ADH-like_N"/>
</dbReference>
<dbReference type="GO" id="GO:0016491">
    <property type="term" value="F:oxidoreductase activity"/>
    <property type="evidence" value="ECO:0007669"/>
    <property type="project" value="UniProtKB-KW"/>
</dbReference>
<dbReference type="PANTHER" id="PTHR43401:SF2">
    <property type="entry name" value="L-THREONINE 3-DEHYDROGENASE"/>
    <property type="match status" value="1"/>
</dbReference>
<gene>
    <name evidence="6" type="ordered locus">Shel_14560</name>
</gene>
<evidence type="ECO:0000256" key="4">
    <source>
        <dbReference type="RuleBase" id="RU361277"/>
    </source>
</evidence>
<evidence type="ECO:0000313" key="7">
    <source>
        <dbReference type="Proteomes" id="UP000002026"/>
    </source>
</evidence>
<dbReference type="Gene3D" id="3.90.180.10">
    <property type="entry name" value="Medium-chain alcohol dehydrogenases, catalytic domain"/>
    <property type="match status" value="1"/>
</dbReference>
<dbReference type="Pfam" id="PF00107">
    <property type="entry name" value="ADH_zinc_N"/>
    <property type="match status" value="1"/>
</dbReference>
<dbReference type="InterPro" id="IPR050129">
    <property type="entry name" value="Zn_alcohol_dh"/>
</dbReference>
<evidence type="ECO:0000256" key="2">
    <source>
        <dbReference type="ARBA" id="ARBA00022833"/>
    </source>
</evidence>
<dbReference type="KEGG" id="shi:Shel_14560"/>
<evidence type="ECO:0000256" key="3">
    <source>
        <dbReference type="ARBA" id="ARBA00023002"/>
    </source>
</evidence>
<proteinExistence type="inferred from homology"/>
<dbReference type="InterPro" id="IPR013149">
    <property type="entry name" value="ADH-like_C"/>
</dbReference>
<dbReference type="eggNOG" id="COG1063">
    <property type="taxonomic scope" value="Bacteria"/>
</dbReference>
<keyword evidence="1 4" id="KW-0479">Metal-binding</keyword>
<dbReference type="SUPFAM" id="SSF50129">
    <property type="entry name" value="GroES-like"/>
    <property type="match status" value="1"/>
</dbReference>
<organism evidence="6 7">
    <name type="scientific">Slackia heliotrinireducens (strain ATCC 29202 / DSM 20476 / NCTC 11029 / RHS 1)</name>
    <name type="common">Peptococcus heliotrinreducens</name>
    <dbReference type="NCBI Taxonomy" id="471855"/>
    <lineage>
        <taxon>Bacteria</taxon>
        <taxon>Bacillati</taxon>
        <taxon>Actinomycetota</taxon>
        <taxon>Coriobacteriia</taxon>
        <taxon>Eggerthellales</taxon>
        <taxon>Eggerthellaceae</taxon>
        <taxon>Slackia</taxon>
    </lineage>
</organism>
<dbReference type="InterPro" id="IPR020843">
    <property type="entry name" value="ER"/>
</dbReference>
<keyword evidence="7" id="KW-1185">Reference proteome</keyword>
<dbReference type="InterPro" id="IPR036291">
    <property type="entry name" value="NAD(P)-bd_dom_sf"/>
</dbReference>
<evidence type="ECO:0000259" key="5">
    <source>
        <dbReference type="SMART" id="SM00829"/>
    </source>
</evidence>